<dbReference type="AlphaFoldDB" id="W2M8X1"/>
<sequence length="91" mass="9859">MATSSSITKPFSSDDAVAAGRSTGIFTAWGECEAQSEAQAFIDAYNGAQSTPKAKRPKEESTVVDDELRPPPDLNPMRLRHLPPQLLMVLN</sequence>
<reference evidence="3" key="1">
    <citation type="submission" date="2013-11" db="EMBL/GenBank/DDBJ databases">
        <title>The Genome Sequence of Phytophthora parasitica IAC_01/95.</title>
        <authorList>
            <consortium name="The Broad Institute Genomics Platform"/>
            <person name="Russ C."/>
            <person name="Tyler B."/>
            <person name="Panabieres F."/>
            <person name="Shan W."/>
            <person name="Tripathy S."/>
            <person name="Grunwald N."/>
            <person name="Machado M."/>
            <person name="Johnson C.S."/>
            <person name="Arredondo F."/>
            <person name="Hong C."/>
            <person name="Coffey M."/>
            <person name="Young S.K."/>
            <person name="Zeng Q."/>
            <person name="Gargeya S."/>
            <person name="Fitzgerald M."/>
            <person name="Abouelleil A."/>
            <person name="Alvarado L."/>
            <person name="Chapman S.B."/>
            <person name="Gainer-Dewar J."/>
            <person name="Goldberg J."/>
            <person name="Griggs A."/>
            <person name="Gujja S."/>
            <person name="Hansen M."/>
            <person name="Howarth C."/>
            <person name="Imamovic A."/>
            <person name="Ireland A."/>
            <person name="Larimer J."/>
            <person name="McCowan C."/>
            <person name="Murphy C."/>
            <person name="Pearson M."/>
            <person name="Poon T.W."/>
            <person name="Priest M."/>
            <person name="Roberts A."/>
            <person name="Saif S."/>
            <person name="Shea T."/>
            <person name="Sykes S."/>
            <person name="Wortman J."/>
            <person name="Nusbaum C."/>
            <person name="Birren B."/>
        </authorList>
    </citation>
    <scope>NUCLEOTIDE SEQUENCE [LARGE SCALE GENOMIC DNA]</scope>
    <source>
        <strain evidence="3">IAC_01/95</strain>
    </source>
</reference>
<dbReference type="EMBL" id="KI696257">
    <property type="protein sequence ID" value="ETM32750.1"/>
    <property type="molecule type" value="Genomic_DNA"/>
</dbReference>
<evidence type="ECO:0000259" key="2">
    <source>
        <dbReference type="Pfam" id="PF01693"/>
    </source>
</evidence>
<evidence type="ECO:0000313" key="3">
    <source>
        <dbReference type="EMBL" id="ETM32750.1"/>
    </source>
</evidence>
<feature type="compositionally biased region" description="Basic and acidic residues" evidence="1">
    <location>
        <begin position="57"/>
        <end position="70"/>
    </location>
</feature>
<organism evidence="3">
    <name type="scientific">Phytophthora nicotianae</name>
    <name type="common">Potato buckeye rot agent</name>
    <name type="synonym">Phytophthora parasitica</name>
    <dbReference type="NCBI Taxonomy" id="4792"/>
    <lineage>
        <taxon>Eukaryota</taxon>
        <taxon>Sar</taxon>
        <taxon>Stramenopiles</taxon>
        <taxon>Oomycota</taxon>
        <taxon>Peronosporomycetes</taxon>
        <taxon>Peronosporales</taxon>
        <taxon>Peronosporaceae</taxon>
        <taxon>Phytophthora</taxon>
    </lineage>
</organism>
<gene>
    <name evidence="3" type="ORF">L914_19923</name>
</gene>
<dbReference type="InterPro" id="IPR011320">
    <property type="entry name" value="RNase_H1_N"/>
</dbReference>
<feature type="domain" description="Ribonuclease H1 N-terminal" evidence="2">
    <location>
        <begin position="16"/>
        <end position="37"/>
    </location>
</feature>
<dbReference type="Pfam" id="PF01693">
    <property type="entry name" value="Cauli_VI"/>
    <property type="match status" value="1"/>
</dbReference>
<accession>W2M8X1</accession>
<name>W2M8X1_PHYNI</name>
<dbReference type="Proteomes" id="UP000054532">
    <property type="component" value="Unassembled WGS sequence"/>
</dbReference>
<protein>
    <recommendedName>
        <fullName evidence="2">Ribonuclease H1 N-terminal domain-containing protein</fullName>
    </recommendedName>
</protein>
<feature type="region of interest" description="Disordered" evidence="1">
    <location>
        <begin position="45"/>
        <end position="79"/>
    </location>
</feature>
<evidence type="ECO:0000256" key="1">
    <source>
        <dbReference type="SAM" id="MobiDB-lite"/>
    </source>
</evidence>
<proteinExistence type="predicted"/>
<dbReference type="VEuPathDB" id="FungiDB:PPTG_08974"/>